<reference evidence="3" key="1">
    <citation type="submission" date="2022-05" db="EMBL/GenBank/DDBJ databases">
        <title>Comparative Genomics of Spacecraft Associated Microbes.</title>
        <authorList>
            <person name="Tran M.T."/>
            <person name="Wright A."/>
            <person name="Seuylemezian A."/>
            <person name="Eisen J."/>
            <person name="Coil D."/>
        </authorList>
    </citation>
    <scope>NUCLEOTIDE SEQUENCE</scope>
    <source>
        <strain evidence="3">214.1.1</strain>
    </source>
</reference>
<comment type="caution">
    <text evidence="3">The sequence shown here is derived from an EMBL/GenBank/DDBJ whole genome shotgun (WGS) entry which is preliminary data.</text>
</comment>
<dbReference type="InterPro" id="IPR048068">
    <property type="entry name" value="LarA-like"/>
</dbReference>
<dbReference type="GO" id="GO:0050043">
    <property type="term" value="F:lactate racemase activity"/>
    <property type="evidence" value="ECO:0007669"/>
    <property type="project" value="InterPro"/>
</dbReference>
<feature type="domain" description="Lactate racemase C-terminal" evidence="2">
    <location>
        <begin position="274"/>
        <end position="413"/>
    </location>
</feature>
<dbReference type="Pfam" id="PF21113">
    <property type="entry name" value="LarA_C"/>
    <property type="match status" value="1"/>
</dbReference>
<dbReference type="Gene3D" id="3.90.226.30">
    <property type="match status" value="1"/>
</dbReference>
<dbReference type="Proteomes" id="UP001139179">
    <property type="component" value="Unassembled WGS sequence"/>
</dbReference>
<dbReference type="InterPro" id="IPR018657">
    <property type="entry name" value="LarA-like_N"/>
</dbReference>
<evidence type="ECO:0000313" key="4">
    <source>
        <dbReference type="Proteomes" id="UP001139179"/>
    </source>
</evidence>
<dbReference type="InterPro" id="IPR047926">
    <property type="entry name" value="Ni_dep_LarA"/>
</dbReference>
<dbReference type="AlphaFoldDB" id="A0A9X2IQ28"/>
<feature type="domain" description="LarA-like N-terminal" evidence="1">
    <location>
        <begin position="8"/>
        <end position="200"/>
    </location>
</feature>
<keyword evidence="4" id="KW-1185">Reference proteome</keyword>
<evidence type="ECO:0000259" key="1">
    <source>
        <dbReference type="Pfam" id="PF09861"/>
    </source>
</evidence>
<dbReference type="Gene3D" id="3.40.50.11440">
    <property type="match status" value="1"/>
</dbReference>
<dbReference type="PANTHER" id="PTHR33171">
    <property type="entry name" value="LAR_N DOMAIN-CONTAINING PROTEIN"/>
    <property type="match status" value="1"/>
</dbReference>
<dbReference type="Pfam" id="PF09861">
    <property type="entry name" value="Lar_N"/>
    <property type="match status" value="1"/>
</dbReference>
<dbReference type="InterPro" id="IPR043166">
    <property type="entry name" value="LarA-like_C"/>
</dbReference>
<dbReference type="PANTHER" id="PTHR33171:SF17">
    <property type="entry name" value="LARA-LIKE N-TERMINAL DOMAIN-CONTAINING PROTEIN"/>
    <property type="match status" value="1"/>
</dbReference>
<dbReference type="EMBL" id="JAMBOL010000006">
    <property type="protein sequence ID" value="MCM3714188.1"/>
    <property type="molecule type" value="Genomic_DNA"/>
</dbReference>
<dbReference type="InterPro" id="IPR048520">
    <property type="entry name" value="LarA_C"/>
</dbReference>
<gene>
    <name evidence="3" type="primary">larA</name>
    <name evidence="3" type="ORF">M3202_08825</name>
</gene>
<dbReference type="RefSeq" id="WP_251222982.1">
    <property type="nucleotide sequence ID" value="NZ_JAMBOL010000006.1"/>
</dbReference>
<protein>
    <submittedName>
        <fullName evidence="3">Nickel-dependent lactate racemase</fullName>
    </submittedName>
</protein>
<name>A0A9X2IQ28_9BACI</name>
<sequence>MDKIEIPYGEKQKQIEKPENSRVLLPIDMPPLPNPRAEMARKLKHPTGSPSLREICMGKESIVIVINDITRPSPTDLFVEEMLKEIEKAGITDDQVTLVVALGNHRPNTEEELKRMVGEKVHSRVKIINHDCYDEKNLVHLGFTKRGLPIIVNRYVAEASVRILTGIITPHQSAGYSGGRKSIMPGVAGIEALTKHHSFPIRSYHPILGQMIDNPFHDEALEAAKRVGVDFILNVVKNSKKEIVSVVAGDLEQAHAEGVSICDKSWKVKVDRYYDIVITSPGGYPKDFDLHQAQKALSAAEVVTKKGGVIILVAECRDGVGKYAKWLVEASDPQEVIDTFERVGFTPDHSSKAFMLARALKNHHVILVDPQIDPALVEDMFFIYASTLEEALNKGYHIMGDAAETLFIPHAIDCIPEVNLQ</sequence>
<organism evidence="3 4">
    <name type="scientific">Halalkalibacter oceani</name>
    <dbReference type="NCBI Taxonomy" id="1653776"/>
    <lineage>
        <taxon>Bacteria</taxon>
        <taxon>Bacillati</taxon>
        <taxon>Bacillota</taxon>
        <taxon>Bacilli</taxon>
        <taxon>Bacillales</taxon>
        <taxon>Bacillaceae</taxon>
        <taxon>Halalkalibacter</taxon>
    </lineage>
</organism>
<accession>A0A9X2IQ28</accession>
<evidence type="ECO:0000259" key="2">
    <source>
        <dbReference type="Pfam" id="PF21113"/>
    </source>
</evidence>
<proteinExistence type="predicted"/>
<dbReference type="NCBIfam" id="NF033504">
    <property type="entry name" value="Ni_dep_LarA"/>
    <property type="match status" value="1"/>
</dbReference>
<evidence type="ECO:0000313" key="3">
    <source>
        <dbReference type="EMBL" id="MCM3714188.1"/>
    </source>
</evidence>